<keyword evidence="3" id="KW-1185">Reference proteome</keyword>
<keyword evidence="2" id="KW-0413">Isomerase</keyword>
<accession>A0A3A3FG90</accession>
<proteinExistence type="inferred from homology"/>
<dbReference type="OrthoDB" id="5291143at2"/>
<dbReference type="AlphaFoldDB" id="A0A3A3FG90"/>
<dbReference type="CDD" id="cd06558">
    <property type="entry name" value="crotonase-like"/>
    <property type="match status" value="1"/>
</dbReference>
<comment type="caution">
    <text evidence="2">The sequence shown here is derived from an EMBL/GenBank/DDBJ whole genome shotgun (WGS) entry which is preliminary data.</text>
</comment>
<name>A0A3A3FG90_9BURK</name>
<organism evidence="2 3">
    <name type="scientific">Noviherbaspirillum saxi</name>
    <dbReference type="NCBI Taxonomy" id="2320863"/>
    <lineage>
        <taxon>Bacteria</taxon>
        <taxon>Pseudomonadati</taxon>
        <taxon>Pseudomonadota</taxon>
        <taxon>Betaproteobacteria</taxon>
        <taxon>Burkholderiales</taxon>
        <taxon>Oxalobacteraceae</taxon>
        <taxon>Noviherbaspirillum</taxon>
    </lineage>
</organism>
<evidence type="ECO:0000313" key="3">
    <source>
        <dbReference type="Proteomes" id="UP000265955"/>
    </source>
</evidence>
<dbReference type="EMBL" id="QYUO01000003">
    <property type="protein sequence ID" value="RJF92391.1"/>
    <property type="molecule type" value="Genomic_DNA"/>
</dbReference>
<sequence length="262" mass="28114">MTTENSLLVEVNDRVARVTLNRPTALNSVAGDLHKALSRVFIDLGERRDINAIVLTGAGRAFCAGGDIDWMRDAIRDPEQFEIVTWEAKRIVYSMLDCEIPIIGRINGDAVGLGATLALLCDITVMDEHARIGDPHVRVGLNAADGGGFLWPAVIGYGRARELLLTGDLLSASEAMQLGAIGHVVPAGELDAKVDAIVSKLKNGATKAIRYTKAGYTIPLRQLAHGHMDAGTAYECLTNLSKDHSIAVEAFASKQRPAFTGR</sequence>
<gene>
    <name evidence="2" type="ORF">D3871_27625</name>
</gene>
<dbReference type="RefSeq" id="WP_119772276.1">
    <property type="nucleotide sequence ID" value="NZ_QYUO01000003.1"/>
</dbReference>
<evidence type="ECO:0000313" key="2">
    <source>
        <dbReference type="EMBL" id="RJF92391.1"/>
    </source>
</evidence>
<dbReference type="InterPro" id="IPR029045">
    <property type="entry name" value="ClpP/crotonase-like_dom_sf"/>
</dbReference>
<dbReference type="InterPro" id="IPR014748">
    <property type="entry name" value="Enoyl-CoA_hydra_C"/>
</dbReference>
<dbReference type="SUPFAM" id="SSF52096">
    <property type="entry name" value="ClpP/crotonase"/>
    <property type="match status" value="1"/>
</dbReference>
<dbReference type="Gene3D" id="3.90.226.10">
    <property type="entry name" value="2-enoyl-CoA Hydratase, Chain A, domain 1"/>
    <property type="match status" value="1"/>
</dbReference>
<dbReference type="InterPro" id="IPR001753">
    <property type="entry name" value="Enoyl-CoA_hydra/iso"/>
</dbReference>
<dbReference type="Pfam" id="PF00378">
    <property type="entry name" value="ECH_1"/>
    <property type="match status" value="1"/>
</dbReference>
<reference evidence="3" key="1">
    <citation type="submission" date="2018-09" db="EMBL/GenBank/DDBJ databases">
        <authorList>
            <person name="Zhu H."/>
        </authorList>
    </citation>
    <scope>NUCLEOTIDE SEQUENCE [LARGE SCALE GENOMIC DNA]</scope>
    <source>
        <strain evidence="3">K1R23-30</strain>
    </source>
</reference>
<dbReference type="Gene3D" id="1.10.12.10">
    <property type="entry name" value="Lyase 2-enoyl-coa Hydratase, Chain A, domain 2"/>
    <property type="match status" value="1"/>
</dbReference>
<protein>
    <submittedName>
        <fullName evidence="2">Enoyl-CoA hydratase/isomerase family protein</fullName>
    </submittedName>
</protein>
<evidence type="ECO:0000256" key="1">
    <source>
        <dbReference type="ARBA" id="ARBA00005254"/>
    </source>
</evidence>
<dbReference type="PANTHER" id="PTHR43802">
    <property type="entry name" value="ENOYL-COA HYDRATASE"/>
    <property type="match status" value="1"/>
</dbReference>
<dbReference type="Proteomes" id="UP000265955">
    <property type="component" value="Unassembled WGS sequence"/>
</dbReference>
<comment type="similarity">
    <text evidence="1">Belongs to the enoyl-CoA hydratase/isomerase family.</text>
</comment>
<dbReference type="PANTHER" id="PTHR43802:SF1">
    <property type="entry name" value="IP11341P-RELATED"/>
    <property type="match status" value="1"/>
</dbReference>
<dbReference type="GO" id="GO:0016853">
    <property type="term" value="F:isomerase activity"/>
    <property type="evidence" value="ECO:0007669"/>
    <property type="project" value="UniProtKB-KW"/>
</dbReference>